<feature type="non-terminal residue" evidence="1">
    <location>
        <position position="74"/>
    </location>
</feature>
<evidence type="ECO:0000313" key="1">
    <source>
        <dbReference type="EMBL" id="CAA9996717.1"/>
    </source>
</evidence>
<name>A0A6H5G241_9HEMI</name>
<dbReference type="AlphaFoldDB" id="A0A6H5G241"/>
<dbReference type="Proteomes" id="UP000479000">
    <property type="component" value="Unassembled WGS sequence"/>
</dbReference>
<organism evidence="1 2">
    <name type="scientific">Nesidiocoris tenuis</name>
    <dbReference type="NCBI Taxonomy" id="355587"/>
    <lineage>
        <taxon>Eukaryota</taxon>
        <taxon>Metazoa</taxon>
        <taxon>Ecdysozoa</taxon>
        <taxon>Arthropoda</taxon>
        <taxon>Hexapoda</taxon>
        <taxon>Insecta</taxon>
        <taxon>Pterygota</taxon>
        <taxon>Neoptera</taxon>
        <taxon>Paraneoptera</taxon>
        <taxon>Hemiptera</taxon>
        <taxon>Heteroptera</taxon>
        <taxon>Panheteroptera</taxon>
        <taxon>Cimicomorpha</taxon>
        <taxon>Miridae</taxon>
        <taxon>Dicyphina</taxon>
        <taxon>Nesidiocoris</taxon>
    </lineage>
</organism>
<evidence type="ECO:0000313" key="2">
    <source>
        <dbReference type="Proteomes" id="UP000479000"/>
    </source>
</evidence>
<reference evidence="1 2" key="1">
    <citation type="submission" date="2020-02" db="EMBL/GenBank/DDBJ databases">
        <authorList>
            <person name="Ferguson B K."/>
        </authorList>
    </citation>
    <scope>NUCLEOTIDE SEQUENCE [LARGE SCALE GENOMIC DNA]</scope>
</reference>
<proteinExistence type="predicted"/>
<keyword evidence="2" id="KW-1185">Reference proteome</keyword>
<dbReference type="EMBL" id="CADCXU010004864">
    <property type="protein sequence ID" value="CAA9996717.1"/>
    <property type="molecule type" value="Genomic_DNA"/>
</dbReference>
<sequence>MAPVNFKGNLRLEILYTLNQSSELPLQTFQWISHNRRNNRIIVQLPAAQCAMSYQELQIANRFYELGEAAKKTG</sequence>
<protein>
    <submittedName>
        <fullName evidence="1">Uncharacterized protein</fullName>
    </submittedName>
</protein>
<accession>A0A6H5G241</accession>
<gene>
    <name evidence="1" type="ORF">NTEN_LOCUS3171</name>
</gene>